<evidence type="ECO:0000256" key="3">
    <source>
        <dbReference type="ARBA" id="ARBA00023163"/>
    </source>
</evidence>
<keyword evidence="7" id="KW-1185">Reference proteome</keyword>
<dbReference type="Gene3D" id="3.40.50.2300">
    <property type="match status" value="2"/>
</dbReference>
<evidence type="ECO:0000259" key="5">
    <source>
        <dbReference type="PROSITE" id="PS50943"/>
    </source>
</evidence>
<dbReference type="PANTHER" id="PTHR30146:SF109">
    <property type="entry name" value="HTH-TYPE TRANSCRIPTIONAL REGULATOR GALS"/>
    <property type="match status" value="1"/>
</dbReference>
<dbReference type="PROSITE" id="PS50943">
    <property type="entry name" value="HTH_CROC1"/>
    <property type="match status" value="1"/>
</dbReference>
<keyword evidence="2" id="KW-0238">DNA-binding</keyword>
<dbReference type="InterPro" id="IPR000843">
    <property type="entry name" value="HTH_LacI"/>
</dbReference>
<dbReference type="EMBL" id="JAUSTR010000010">
    <property type="protein sequence ID" value="MDQ0163170.1"/>
    <property type="molecule type" value="Genomic_DNA"/>
</dbReference>
<dbReference type="Pfam" id="PF13377">
    <property type="entry name" value="Peripla_BP_3"/>
    <property type="match status" value="1"/>
</dbReference>
<evidence type="ECO:0000313" key="7">
    <source>
        <dbReference type="Proteomes" id="UP001225646"/>
    </source>
</evidence>
<evidence type="ECO:0000256" key="1">
    <source>
        <dbReference type="ARBA" id="ARBA00023015"/>
    </source>
</evidence>
<sequence length="329" mass="36682">MPTIKDIAEMANVSRTTVSRVLNNSGYVSDEVRKRILKIIEETGYVPSEHAKSLRTKKTKAIGVILPKISTETSSRLVSGIDEVLAEKGYQILLANTNLNKEKEIEFINLLKSRQVDGIILTATNINDELINEIKRVSMPFVVIGQEIPGVSNVLYDDYHAARAIISLFIEKGHQKIAFIGVDESDRAVGYWRKKGYLDVMKEHGYSVEPEWVQKGIFDIQSGYDAMKRIMEQSKIRPTATFAVTDRLAIGAMQYLKEKGYAIPADMALAGIGASEISHYVSPSLTTVDYLNEEAGKAAAKLILDKILKNDSSIKKITLNYRLLIRDSV</sequence>
<dbReference type="PROSITE" id="PS50932">
    <property type="entry name" value="HTH_LACI_2"/>
    <property type="match status" value="1"/>
</dbReference>
<evidence type="ECO:0000256" key="2">
    <source>
        <dbReference type="ARBA" id="ARBA00023125"/>
    </source>
</evidence>
<dbReference type="Pfam" id="PF00356">
    <property type="entry name" value="LacI"/>
    <property type="match status" value="1"/>
</dbReference>
<dbReference type="InterPro" id="IPR028082">
    <property type="entry name" value="Peripla_BP_I"/>
</dbReference>
<dbReference type="InterPro" id="IPR001387">
    <property type="entry name" value="Cro/C1-type_HTH"/>
</dbReference>
<protein>
    <submittedName>
        <fullName evidence="6">LacI family sucrose operon transcriptional repressor</fullName>
    </submittedName>
</protein>
<dbReference type="PANTHER" id="PTHR30146">
    <property type="entry name" value="LACI-RELATED TRANSCRIPTIONAL REPRESSOR"/>
    <property type="match status" value="1"/>
</dbReference>
<dbReference type="SUPFAM" id="SSF47413">
    <property type="entry name" value="lambda repressor-like DNA-binding domains"/>
    <property type="match status" value="1"/>
</dbReference>
<feature type="domain" description="HTH cro/C1-type" evidence="5">
    <location>
        <begin position="3"/>
        <end position="46"/>
    </location>
</feature>
<dbReference type="Gene3D" id="1.10.260.40">
    <property type="entry name" value="lambda repressor-like DNA-binding domains"/>
    <property type="match status" value="1"/>
</dbReference>
<dbReference type="InterPro" id="IPR010982">
    <property type="entry name" value="Lambda_DNA-bd_dom_sf"/>
</dbReference>
<reference evidence="6 7" key="1">
    <citation type="submission" date="2023-07" db="EMBL/GenBank/DDBJ databases">
        <title>Genomic Encyclopedia of Type Strains, Phase IV (KMG-IV): sequencing the most valuable type-strain genomes for metagenomic binning, comparative biology and taxonomic classification.</title>
        <authorList>
            <person name="Goeker M."/>
        </authorList>
    </citation>
    <scope>NUCLEOTIDE SEQUENCE [LARGE SCALE GENOMIC DNA]</scope>
    <source>
        <strain evidence="6 7">DSM 19092</strain>
    </source>
</reference>
<gene>
    <name evidence="6" type="ORF">J2S06_002248</name>
</gene>
<feature type="domain" description="HTH lacI-type" evidence="4">
    <location>
        <begin position="2"/>
        <end position="56"/>
    </location>
</feature>
<evidence type="ECO:0000259" key="4">
    <source>
        <dbReference type="PROSITE" id="PS50932"/>
    </source>
</evidence>
<dbReference type="CDD" id="cd01392">
    <property type="entry name" value="HTH_LacI"/>
    <property type="match status" value="1"/>
</dbReference>
<accession>A0ABT9VR73</accession>
<dbReference type="PROSITE" id="PS00356">
    <property type="entry name" value="HTH_LACI_1"/>
    <property type="match status" value="1"/>
</dbReference>
<dbReference type="SUPFAM" id="SSF53822">
    <property type="entry name" value="Periplasmic binding protein-like I"/>
    <property type="match status" value="1"/>
</dbReference>
<proteinExistence type="predicted"/>
<evidence type="ECO:0000313" key="6">
    <source>
        <dbReference type="EMBL" id="MDQ0163170.1"/>
    </source>
</evidence>
<dbReference type="Proteomes" id="UP001225646">
    <property type="component" value="Unassembled WGS sequence"/>
</dbReference>
<comment type="caution">
    <text evidence="6">The sequence shown here is derived from an EMBL/GenBank/DDBJ whole genome shotgun (WGS) entry which is preliminary data.</text>
</comment>
<dbReference type="SMART" id="SM00354">
    <property type="entry name" value="HTH_LACI"/>
    <property type="match status" value="1"/>
</dbReference>
<organism evidence="6 7">
    <name type="scientific">Aeribacillus alveayuensis</name>
    <dbReference type="NCBI Taxonomy" id="279215"/>
    <lineage>
        <taxon>Bacteria</taxon>
        <taxon>Bacillati</taxon>
        <taxon>Bacillota</taxon>
        <taxon>Bacilli</taxon>
        <taxon>Bacillales</taxon>
        <taxon>Bacillaceae</taxon>
        <taxon>Aeribacillus</taxon>
    </lineage>
</organism>
<dbReference type="RefSeq" id="WP_419152337.1">
    <property type="nucleotide sequence ID" value="NZ_JAUSTR010000010.1"/>
</dbReference>
<dbReference type="CDD" id="cd01542">
    <property type="entry name" value="PBP1_TreR-like"/>
    <property type="match status" value="1"/>
</dbReference>
<name>A0ABT9VR73_9BACI</name>
<dbReference type="PRINTS" id="PR00036">
    <property type="entry name" value="HTHLACI"/>
</dbReference>
<keyword evidence="1" id="KW-0805">Transcription regulation</keyword>
<dbReference type="InterPro" id="IPR046335">
    <property type="entry name" value="LacI/GalR-like_sensor"/>
</dbReference>
<keyword evidence="3" id="KW-0804">Transcription</keyword>